<gene>
    <name evidence="2" type="ORF">HYALB_00005889</name>
</gene>
<sequence>MAKEFYKKNIFDLLLIKDTQGNPLRYEHSIKKGMEGDGRKALRQALSSYVPEPLKLPFLLAQRDLEPLDYNTMIPGVVHCFVDDFVGNKPTLLAFAIFVTPEMTKEAGLWDGPGGLVELQEFFTRREEAKKRDINRVFTFGASPQVGHHTIRRSPDNKKATLETHAMASKAALMGLAMLDKFLPEEHRRRKILERRWTTNASLTMADENNFEFAVIQINRSEISTGSNTLSQSLPEFGSLHHDSSDEKLGFTVMYSLSNFPESYFPGRFNITAPRITTTLPAFSVLIFKGVLSHFATGEGLYPNPKSPRYELEKGLQYPKLSDDHHFMRLNIFCYPKGQLLDLKPKFVTPQFREDIQNGKAITSVFRTKRNARTWEMRVALLEEFVKSKTTDHIDPLEWCKRFAWINENGVEEMPELKIAQNFKVWAPEDAIFRDGKEPVIQSKEYRDVEAGIWRNLCGLRFQREKKEREEAQAEADSHRKENGDKKRVNGTNKAKIGNRVNPEIIWTHKAHRELLEAPFSRRVKRKR</sequence>
<comment type="caution">
    <text evidence="2">The sequence shown here is derived from an EMBL/GenBank/DDBJ whole genome shotgun (WGS) entry which is preliminary data.</text>
</comment>
<feature type="compositionally biased region" description="Basic and acidic residues" evidence="1">
    <location>
        <begin position="469"/>
        <end position="488"/>
    </location>
</feature>
<evidence type="ECO:0000256" key="1">
    <source>
        <dbReference type="SAM" id="MobiDB-lite"/>
    </source>
</evidence>
<evidence type="ECO:0000313" key="3">
    <source>
        <dbReference type="Proteomes" id="UP000701801"/>
    </source>
</evidence>
<feature type="region of interest" description="Disordered" evidence="1">
    <location>
        <begin position="469"/>
        <end position="502"/>
    </location>
</feature>
<proteinExistence type="predicted"/>
<dbReference type="Proteomes" id="UP000701801">
    <property type="component" value="Unassembled WGS sequence"/>
</dbReference>
<evidence type="ECO:0000313" key="2">
    <source>
        <dbReference type="EMBL" id="CAG8978303.1"/>
    </source>
</evidence>
<accession>A0A9N9LR31</accession>
<dbReference type="OrthoDB" id="3450125at2759"/>
<protein>
    <submittedName>
        <fullName evidence="2">Uncharacterized protein</fullName>
    </submittedName>
</protein>
<organism evidence="2 3">
    <name type="scientific">Hymenoscyphus albidus</name>
    <dbReference type="NCBI Taxonomy" id="595503"/>
    <lineage>
        <taxon>Eukaryota</taxon>
        <taxon>Fungi</taxon>
        <taxon>Dikarya</taxon>
        <taxon>Ascomycota</taxon>
        <taxon>Pezizomycotina</taxon>
        <taxon>Leotiomycetes</taxon>
        <taxon>Helotiales</taxon>
        <taxon>Helotiaceae</taxon>
        <taxon>Hymenoscyphus</taxon>
    </lineage>
</organism>
<name>A0A9N9LR31_9HELO</name>
<dbReference type="EMBL" id="CAJVRM010000251">
    <property type="protein sequence ID" value="CAG8978303.1"/>
    <property type="molecule type" value="Genomic_DNA"/>
</dbReference>
<keyword evidence="3" id="KW-1185">Reference proteome</keyword>
<dbReference type="AlphaFoldDB" id="A0A9N9LR31"/>
<reference evidence="2" key="1">
    <citation type="submission" date="2021-07" db="EMBL/GenBank/DDBJ databases">
        <authorList>
            <person name="Durling M."/>
        </authorList>
    </citation>
    <scope>NUCLEOTIDE SEQUENCE</scope>
</reference>